<protein>
    <submittedName>
        <fullName evidence="2">Uncharacterized protein</fullName>
    </submittedName>
</protein>
<feature type="compositionally biased region" description="Acidic residues" evidence="1">
    <location>
        <begin position="57"/>
        <end position="79"/>
    </location>
</feature>
<feature type="compositionally biased region" description="Polar residues" evidence="1">
    <location>
        <begin position="16"/>
        <end position="32"/>
    </location>
</feature>
<feature type="non-terminal residue" evidence="2">
    <location>
        <position position="1"/>
    </location>
</feature>
<comment type="caution">
    <text evidence="2">The sequence shown here is derived from an EMBL/GenBank/DDBJ whole genome shotgun (WGS) entry which is preliminary data.</text>
</comment>
<feature type="compositionally biased region" description="Basic and acidic residues" evidence="1">
    <location>
        <begin position="36"/>
        <end position="56"/>
    </location>
</feature>
<evidence type="ECO:0000313" key="3">
    <source>
        <dbReference type="Proteomes" id="UP001630127"/>
    </source>
</evidence>
<keyword evidence="3" id="KW-1185">Reference proteome</keyword>
<proteinExistence type="predicted"/>
<evidence type="ECO:0000256" key="1">
    <source>
        <dbReference type="SAM" id="MobiDB-lite"/>
    </source>
</evidence>
<accession>A0ABD3AEP6</accession>
<gene>
    <name evidence="2" type="ORF">ACH5RR_008950</name>
</gene>
<sequence>PKGASNLNGPKDKVQKSLTGKQPQDLNQSVSPSIDILEKDDKVDKVNKKDFDYDRNEDTDDEASDQDTNVDDNLEETSDKEEVYTLKIPTKLSDIPSNF</sequence>
<organism evidence="2 3">
    <name type="scientific">Cinchona calisaya</name>
    <dbReference type="NCBI Taxonomy" id="153742"/>
    <lineage>
        <taxon>Eukaryota</taxon>
        <taxon>Viridiplantae</taxon>
        <taxon>Streptophyta</taxon>
        <taxon>Embryophyta</taxon>
        <taxon>Tracheophyta</taxon>
        <taxon>Spermatophyta</taxon>
        <taxon>Magnoliopsida</taxon>
        <taxon>eudicotyledons</taxon>
        <taxon>Gunneridae</taxon>
        <taxon>Pentapetalae</taxon>
        <taxon>asterids</taxon>
        <taxon>lamiids</taxon>
        <taxon>Gentianales</taxon>
        <taxon>Rubiaceae</taxon>
        <taxon>Cinchonoideae</taxon>
        <taxon>Cinchoneae</taxon>
        <taxon>Cinchona</taxon>
    </lineage>
</organism>
<evidence type="ECO:0000313" key="2">
    <source>
        <dbReference type="EMBL" id="KAL3529628.1"/>
    </source>
</evidence>
<dbReference type="EMBL" id="JBJUIK010000004">
    <property type="protein sequence ID" value="KAL3529628.1"/>
    <property type="molecule type" value="Genomic_DNA"/>
</dbReference>
<dbReference type="Proteomes" id="UP001630127">
    <property type="component" value="Unassembled WGS sequence"/>
</dbReference>
<name>A0ABD3AEP6_9GENT</name>
<reference evidence="2 3" key="1">
    <citation type="submission" date="2024-11" db="EMBL/GenBank/DDBJ databases">
        <title>A near-complete genome assembly of Cinchona calisaya.</title>
        <authorList>
            <person name="Lian D.C."/>
            <person name="Zhao X.W."/>
            <person name="Wei L."/>
        </authorList>
    </citation>
    <scope>NUCLEOTIDE SEQUENCE [LARGE SCALE GENOMIC DNA]</scope>
    <source>
        <tissue evidence="2">Nenye</tissue>
    </source>
</reference>
<dbReference type="AlphaFoldDB" id="A0ABD3AEP6"/>
<feature type="region of interest" description="Disordered" evidence="1">
    <location>
        <begin position="1"/>
        <end position="82"/>
    </location>
</feature>